<comment type="subcellular location">
    <subcellularLocation>
        <location evidence="1">Membrane</location>
        <topology evidence="1">Multi-pass membrane protein</topology>
    </subcellularLocation>
</comment>
<dbReference type="AlphaFoldDB" id="A0A838B0X4"/>
<keyword evidence="2 5" id="KW-0812">Transmembrane</keyword>
<protein>
    <submittedName>
        <fullName evidence="7">Calcium/sodium antiporter</fullName>
    </submittedName>
</protein>
<feature type="transmembrane region" description="Helical" evidence="5">
    <location>
        <begin position="277"/>
        <end position="298"/>
    </location>
</feature>
<dbReference type="InterPro" id="IPR044880">
    <property type="entry name" value="NCX_ion-bd_dom_sf"/>
</dbReference>
<dbReference type="InterPro" id="IPR004481">
    <property type="entry name" value="K/Na/Ca-exchanger"/>
</dbReference>
<feature type="domain" description="Sodium/calcium exchanger membrane region" evidence="6">
    <location>
        <begin position="3"/>
        <end position="141"/>
    </location>
</feature>
<dbReference type="NCBIfam" id="TIGR00367">
    <property type="entry name" value="calcium/sodium antiporter"/>
    <property type="match status" value="1"/>
</dbReference>
<feature type="transmembrane region" description="Helical" evidence="5">
    <location>
        <begin position="102"/>
        <end position="118"/>
    </location>
</feature>
<dbReference type="Proteomes" id="UP000558284">
    <property type="component" value="Unassembled WGS sequence"/>
</dbReference>
<evidence type="ECO:0000256" key="5">
    <source>
        <dbReference type="SAM" id="Phobius"/>
    </source>
</evidence>
<name>A0A838B0X4_9HYPH</name>
<evidence type="ECO:0000256" key="1">
    <source>
        <dbReference type="ARBA" id="ARBA00004141"/>
    </source>
</evidence>
<sequence>MYLSILAGLFLLIVGGELLVRGSVGVAAMFGVSPLLIGLTLVGFGTSAPELVTSIQAALAGSPGIAIGNIVGSNIANSLLILGVTAVVAPVAVQSQLLKRDGLVLIAVTALFIVIGATVPLGRLVGLVFVAMLCAYVYLAYRQERSPAVDGQGAAVGRGLAAQQADPGFVPPANEKSVWLPLILAFAGLGMILFGSDFLVDGAVRLAHRFGISETVVGLTIVAVGTSMPELATSVVASLRGQSELALGNVLGSCLYNILGIGGATAIVSPISVPSSIVHFDFPVLFVVTLLILAFAWSGRRIERNEGLVLLACYAAYIVVLIW</sequence>
<evidence type="ECO:0000259" key="6">
    <source>
        <dbReference type="Pfam" id="PF01699"/>
    </source>
</evidence>
<reference evidence="7 8" key="1">
    <citation type="submission" date="2020-07" db="EMBL/GenBank/DDBJ databases">
        <title>Definition of the novel symbiovar canariense within Mesorhizobium novociceri, a new species of genus Mesorhizobium nodulating Cicer canariense in the Caldera de Taburiente National Park (La Palma, Canary Islands).</title>
        <authorList>
            <person name="Leon-Barrios M."/>
            <person name="Perez-Yepez J."/>
            <person name="Flores-Felix J.D."/>
            <person name="Ramirez-Baena M.H."/>
            <person name="Pulido-Suarez L."/>
            <person name="Igual J.M."/>
            <person name="Velazquez E."/>
            <person name="Peix A."/>
        </authorList>
    </citation>
    <scope>NUCLEOTIDE SEQUENCE [LARGE SCALE GENOMIC DNA]</scope>
    <source>
        <strain evidence="7 8">CCANP35</strain>
    </source>
</reference>
<dbReference type="GO" id="GO:0006874">
    <property type="term" value="P:intracellular calcium ion homeostasis"/>
    <property type="evidence" value="ECO:0007669"/>
    <property type="project" value="TreeGrafter"/>
</dbReference>
<dbReference type="Pfam" id="PF01699">
    <property type="entry name" value="Na_Ca_ex"/>
    <property type="match status" value="2"/>
</dbReference>
<feature type="transmembrane region" description="Helical" evidence="5">
    <location>
        <begin position="75"/>
        <end position="93"/>
    </location>
</feature>
<evidence type="ECO:0000313" key="7">
    <source>
        <dbReference type="EMBL" id="MBA1139995.1"/>
    </source>
</evidence>
<accession>A0A838B0X4</accession>
<feature type="transmembrane region" description="Helical" evidence="5">
    <location>
        <begin position="246"/>
        <end position="271"/>
    </location>
</feature>
<dbReference type="PANTHER" id="PTHR10846">
    <property type="entry name" value="SODIUM/POTASSIUM/CALCIUM EXCHANGER"/>
    <property type="match status" value="1"/>
</dbReference>
<dbReference type="GO" id="GO:0005262">
    <property type="term" value="F:calcium channel activity"/>
    <property type="evidence" value="ECO:0007669"/>
    <property type="project" value="TreeGrafter"/>
</dbReference>
<evidence type="ECO:0000256" key="3">
    <source>
        <dbReference type="ARBA" id="ARBA00022989"/>
    </source>
</evidence>
<dbReference type="InterPro" id="IPR004837">
    <property type="entry name" value="NaCa_Exmemb"/>
</dbReference>
<dbReference type="RefSeq" id="WP_181056654.1">
    <property type="nucleotide sequence ID" value="NZ_JACDTY010000002.1"/>
</dbReference>
<feature type="transmembrane region" description="Helical" evidence="5">
    <location>
        <begin position="124"/>
        <end position="141"/>
    </location>
</feature>
<organism evidence="7 8">
    <name type="scientific">Mesorhizobium neociceri</name>
    <dbReference type="NCBI Taxonomy" id="1307853"/>
    <lineage>
        <taxon>Bacteria</taxon>
        <taxon>Pseudomonadati</taxon>
        <taxon>Pseudomonadota</taxon>
        <taxon>Alphaproteobacteria</taxon>
        <taxon>Hyphomicrobiales</taxon>
        <taxon>Phyllobacteriaceae</taxon>
        <taxon>Mesorhizobium</taxon>
    </lineage>
</organism>
<keyword evidence="8" id="KW-1185">Reference proteome</keyword>
<dbReference type="GO" id="GO:0008273">
    <property type="term" value="F:calcium, potassium:sodium antiporter activity"/>
    <property type="evidence" value="ECO:0007669"/>
    <property type="project" value="TreeGrafter"/>
</dbReference>
<proteinExistence type="predicted"/>
<dbReference type="EMBL" id="JACDTY010000002">
    <property type="protein sequence ID" value="MBA1139995.1"/>
    <property type="molecule type" value="Genomic_DNA"/>
</dbReference>
<evidence type="ECO:0000256" key="2">
    <source>
        <dbReference type="ARBA" id="ARBA00022692"/>
    </source>
</evidence>
<feature type="domain" description="Sodium/calcium exchanger membrane region" evidence="6">
    <location>
        <begin position="182"/>
        <end position="323"/>
    </location>
</feature>
<keyword evidence="3 5" id="KW-1133">Transmembrane helix</keyword>
<gene>
    <name evidence="7" type="ORF">H0241_06960</name>
</gene>
<evidence type="ECO:0000313" key="8">
    <source>
        <dbReference type="Proteomes" id="UP000558284"/>
    </source>
</evidence>
<feature type="transmembrane region" description="Helical" evidence="5">
    <location>
        <begin position="178"/>
        <end position="196"/>
    </location>
</feature>
<dbReference type="PANTHER" id="PTHR10846:SF8">
    <property type="entry name" value="INNER MEMBRANE PROTEIN YRBG"/>
    <property type="match status" value="1"/>
</dbReference>
<feature type="transmembrane region" description="Helical" evidence="5">
    <location>
        <begin position="305"/>
        <end position="322"/>
    </location>
</feature>
<comment type="caution">
    <text evidence="7">The sequence shown here is derived from an EMBL/GenBank/DDBJ whole genome shotgun (WGS) entry which is preliminary data.</text>
</comment>
<evidence type="ECO:0000256" key="4">
    <source>
        <dbReference type="ARBA" id="ARBA00023136"/>
    </source>
</evidence>
<dbReference type="GO" id="GO:0005886">
    <property type="term" value="C:plasma membrane"/>
    <property type="evidence" value="ECO:0007669"/>
    <property type="project" value="TreeGrafter"/>
</dbReference>
<dbReference type="Gene3D" id="1.20.1420.30">
    <property type="entry name" value="NCX, central ion-binding region"/>
    <property type="match status" value="2"/>
</dbReference>
<keyword evidence="4 5" id="KW-0472">Membrane</keyword>